<accession>A0A0H3G8W5</accession>
<dbReference type="AlphaFoldDB" id="A0A0H3G8W5"/>
<geneLocation type="plasmid" evidence="2 3">
    <name>pZMOB02</name>
</geneLocation>
<name>A0A0H3G8W5_ZYMMA</name>
<dbReference type="EMBL" id="CP002852">
    <property type="protein sequence ID" value="AEH63602.1"/>
    <property type="molecule type" value="Genomic_DNA"/>
</dbReference>
<protein>
    <recommendedName>
        <fullName evidence="4">Helix-turn-helix domain-containing protein</fullName>
    </recommendedName>
</protein>
<dbReference type="Gene3D" id="1.10.10.10">
    <property type="entry name" value="Winged helix-like DNA-binding domain superfamily/Winged helix DNA-binding domain"/>
    <property type="match status" value="1"/>
</dbReference>
<sequence length="585" mass="64864">MTASSSSSSHFVASSPMAPSLNADLSSSVNLSDTSLFSPKPDLAPAPLSAELSSMSPNLVSPLEAADLSLAISASSSPSLASPLRATILPDSSTAPLPSSPSSLSFKGSPFVDRLGRFKRGTYRSMLMQTGMSYDHAKDMADLAAEEFKNAKKREPIGATYDHQSSSLANNVAPEITASNTNSEVTASASDFDEIEYFDQMVSNGVDPETAADIARKTAIARRRDPLERSTRYKIRRRTPDPVHRDSYEVGEREKSVWKPVNPQEIGAYLEAVDQYSIKTKGLSDKAVRLLKMLFRMVDFKTGRLEPTLDTICDSVGYARATVVKLLRQLQDLGFIRWIRRSIKIKADGKGPRRKQTSNAYGFLSPKSWPELARQVFERVMRRRNTPVPDDIDHAQEADKAETKAIIENLPPVEFMKEISGAKAPNALTDSLIQLAKSIERADQLEQEKQAKKAAQADQEKVKTSSKTSKEDTSKKPQISDNQREFNSYTLSCYNYLNNTGAKKFETTEENKDCLAPALAGATGVILDTKPEPDRFTKELNTLNLRPDQVATIIQHRNKRREQRMMPLSPKDIADLLIKTRQMRP</sequence>
<dbReference type="RefSeq" id="WP_014466460.1">
    <property type="nucleotide sequence ID" value="NC_017183.1"/>
</dbReference>
<evidence type="ECO:0000256" key="1">
    <source>
        <dbReference type="SAM" id="MobiDB-lite"/>
    </source>
</evidence>
<gene>
    <name evidence="2" type="ordered locus">Zmob_1805</name>
</gene>
<keyword evidence="2" id="KW-0614">Plasmid</keyword>
<feature type="compositionally biased region" description="Basic and acidic residues" evidence="1">
    <location>
        <begin position="458"/>
        <end position="475"/>
    </location>
</feature>
<feature type="region of interest" description="Disordered" evidence="1">
    <location>
        <begin position="446"/>
        <end position="482"/>
    </location>
</feature>
<organism evidence="2 3">
    <name type="scientific">Zymomonas mobilis subsp. mobilis (strain ATCC 10988 / DSM 424 / LMG 404 / NCIMB 8938 / NRRL B-806 / ZM1)</name>
    <dbReference type="NCBI Taxonomy" id="555217"/>
    <lineage>
        <taxon>Bacteria</taxon>
        <taxon>Pseudomonadati</taxon>
        <taxon>Pseudomonadota</taxon>
        <taxon>Alphaproteobacteria</taxon>
        <taxon>Sphingomonadales</taxon>
        <taxon>Zymomonadaceae</taxon>
        <taxon>Zymomonas</taxon>
    </lineage>
</organism>
<dbReference type="SUPFAM" id="SSF46785">
    <property type="entry name" value="Winged helix' DNA-binding domain"/>
    <property type="match status" value="1"/>
</dbReference>
<evidence type="ECO:0008006" key="4">
    <source>
        <dbReference type="Google" id="ProtNLM"/>
    </source>
</evidence>
<dbReference type="Proteomes" id="UP000001494">
    <property type="component" value="Plasmid pZMOB02"/>
</dbReference>
<dbReference type="OrthoDB" id="7467461at2"/>
<dbReference type="HOGENOM" id="CLU_035420_0_0_5"/>
<proteinExistence type="predicted"/>
<reference evidence="2 3" key="1">
    <citation type="journal article" date="2011" name="J. Bacteriol.">
        <title>Genome sequence of the ethanol-producing Zymomonas mobilis subsp. mobilis lectotype strain ATCC 10988.</title>
        <authorList>
            <person name="Pappas K.M."/>
            <person name="Kouvelis V.N."/>
            <person name="Saunders E."/>
            <person name="Brettin T.S."/>
            <person name="Bruce D."/>
            <person name="Detter C."/>
            <person name="Balakireva M."/>
            <person name="Han C.S."/>
            <person name="Savvakis G."/>
            <person name="Kyrpides N.C."/>
            <person name="Typas M.A."/>
        </authorList>
    </citation>
    <scope>NUCLEOTIDE SEQUENCE [LARGE SCALE GENOMIC DNA]</scope>
    <source>
        <strain evidence="3">ATCC 10988 / DSM 424 / CCUG 17860 / LMG 404 / NCIMB 8938 / NRRL B-806 / ZM1</strain>
        <plasmid evidence="2">pZMOB02</plasmid>
    </source>
</reference>
<dbReference type="InterPro" id="IPR036390">
    <property type="entry name" value="WH_DNA-bd_sf"/>
</dbReference>
<evidence type="ECO:0000313" key="3">
    <source>
        <dbReference type="Proteomes" id="UP000001494"/>
    </source>
</evidence>
<dbReference type="InterPro" id="IPR036388">
    <property type="entry name" value="WH-like_DNA-bd_sf"/>
</dbReference>
<evidence type="ECO:0000313" key="2">
    <source>
        <dbReference type="EMBL" id="AEH63602.1"/>
    </source>
</evidence>
<dbReference type="KEGG" id="zmm:Zmob_1805"/>